<dbReference type="CDD" id="cd01715">
    <property type="entry name" value="ETF_alpha"/>
    <property type="match status" value="1"/>
</dbReference>
<dbReference type="InterPro" id="IPR001308">
    <property type="entry name" value="ETF_a/FixB"/>
</dbReference>
<dbReference type="AlphaFoldDB" id="A0A0R2A9I8"/>
<organism evidence="4 5">
    <name type="scientific">Paucilactobacillus vaccinostercus DSM 20634</name>
    <dbReference type="NCBI Taxonomy" id="1423813"/>
    <lineage>
        <taxon>Bacteria</taxon>
        <taxon>Bacillati</taxon>
        <taxon>Bacillota</taxon>
        <taxon>Bacilli</taxon>
        <taxon>Lactobacillales</taxon>
        <taxon>Lactobacillaceae</taxon>
        <taxon>Paucilactobacillus</taxon>
    </lineage>
</organism>
<dbReference type="PANTHER" id="PTHR43153">
    <property type="entry name" value="ELECTRON TRANSFER FLAVOPROTEIN ALPHA"/>
    <property type="match status" value="1"/>
</dbReference>
<dbReference type="GO" id="GO:0050660">
    <property type="term" value="F:flavin adenine dinucleotide binding"/>
    <property type="evidence" value="ECO:0007669"/>
    <property type="project" value="InterPro"/>
</dbReference>
<feature type="binding site" evidence="2">
    <location>
        <position position="215"/>
    </location>
    <ligand>
        <name>FAD</name>
        <dbReference type="ChEBI" id="CHEBI:57692"/>
    </ligand>
</feature>
<keyword evidence="2" id="KW-0285">Flavoprotein</keyword>
<evidence type="ECO:0000259" key="3">
    <source>
        <dbReference type="SMART" id="SM00893"/>
    </source>
</evidence>
<keyword evidence="2" id="KW-0274">FAD</keyword>
<dbReference type="InterPro" id="IPR014731">
    <property type="entry name" value="ETF_asu_C"/>
</dbReference>
<dbReference type="PATRIC" id="fig|1423813.3.peg.798"/>
<proteinExistence type="inferred from homology"/>
<feature type="binding site" evidence="2">
    <location>
        <position position="292"/>
    </location>
    <ligand>
        <name>FAD</name>
        <dbReference type="ChEBI" id="CHEBI:57692"/>
    </ligand>
</feature>
<protein>
    <submittedName>
        <fullName evidence="4">Electron transfer flavoprotein subunit alpha</fullName>
    </submittedName>
</protein>
<feature type="domain" description="Electron transfer flavoprotein alpha/beta-subunit N-terminal" evidence="3">
    <location>
        <begin position="9"/>
        <end position="201"/>
    </location>
</feature>
<evidence type="ECO:0000313" key="4">
    <source>
        <dbReference type="EMBL" id="KRM60358.1"/>
    </source>
</evidence>
<accession>A0A0R2A9I8</accession>
<dbReference type="SUPFAM" id="SSF52402">
    <property type="entry name" value="Adenine nucleotide alpha hydrolases-like"/>
    <property type="match status" value="1"/>
</dbReference>
<dbReference type="Gene3D" id="3.40.50.1220">
    <property type="entry name" value="TPP-binding domain"/>
    <property type="match status" value="1"/>
</dbReference>
<dbReference type="Pfam" id="PF00766">
    <property type="entry name" value="ETF_alpha"/>
    <property type="match status" value="1"/>
</dbReference>
<dbReference type="Pfam" id="PF01012">
    <property type="entry name" value="ETF"/>
    <property type="match status" value="1"/>
</dbReference>
<reference evidence="4 5" key="1">
    <citation type="journal article" date="2015" name="Genome Announc.">
        <title>Expanding the biotechnology potential of lactobacilli through comparative genomics of 213 strains and associated genera.</title>
        <authorList>
            <person name="Sun Z."/>
            <person name="Harris H.M."/>
            <person name="McCann A."/>
            <person name="Guo C."/>
            <person name="Argimon S."/>
            <person name="Zhang W."/>
            <person name="Yang X."/>
            <person name="Jeffery I.B."/>
            <person name="Cooney J.C."/>
            <person name="Kagawa T.F."/>
            <person name="Liu W."/>
            <person name="Song Y."/>
            <person name="Salvetti E."/>
            <person name="Wrobel A."/>
            <person name="Rasinkangas P."/>
            <person name="Parkhill J."/>
            <person name="Rea M.C."/>
            <person name="O'Sullivan O."/>
            <person name="Ritari J."/>
            <person name="Douillard F.P."/>
            <person name="Paul Ross R."/>
            <person name="Yang R."/>
            <person name="Briner A.E."/>
            <person name="Felis G.E."/>
            <person name="de Vos W.M."/>
            <person name="Barrangou R."/>
            <person name="Klaenhammer T.R."/>
            <person name="Caufield P.W."/>
            <person name="Cui Y."/>
            <person name="Zhang H."/>
            <person name="O'Toole P.W."/>
        </authorList>
    </citation>
    <scope>NUCLEOTIDE SEQUENCE [LARGE SCALE GENOMIC DNA]</scope>
    <source>
        <strain evidence="4 5">DSM 20634</strain>
    </source>
</reference>
<feature type="binding site" evidence="2">
    <location>
        <begin position="254"/>
        <end position="258"/>
    </location>
    <ligand>
        <name>FAD</name>
        <dbReference type="ChEBI" id="CHEBI:57692"/>
    </ligand>
</feature>
<dbReference type="Proteomes" id="UP000051733">
    <property type="component" value="Unassembled WGS sequence"/>
</dbReference>
<dbReference type="PANTHER" id="PTHR43153:SF1">
    <property type="entry name" value="ELECTRON TRANSFER FLAVOPROTEIN SUBUNIT ALPHA, MITOCHONDRIAL"/>
    <property type="match status" value="1"/>
</dbReference>
<dbReference type="STRING" id="1423813.FC26_GL000788"/>
<evidence type="ECO:0000256" key="1">
    <source>
        <dbReference type="ARBA" id="ARBA00005817"/>
    </source>
</evidence>
<comment type="caution">
    <text evidence="4">The sequence shown here is derived from an EMBL/GenBank/DDBJ whole genome shotgun (WGS) entry which is preliminary data.</text>
</comment>
<dbReference type="SUPFAM" id="SSF52467">
    <property type="entry name" value="DHS-like NAD/FAD-binding domain"/>
    <property type="match status" value="1"/>
</dbReference>
<dbReference type="Gene3D" id="3.40.50.620">
    <property type="entry name" value="HUPs"/>
    <property type="match status" value="1"/>
</dbReference>
<keyword evidence="5" id="KW-1185">Reference proteome</keyword>
<gene>
    <name evidence="4" type="ORF">FC26_GL000788</name>
</gene>
<feature type="binding site" evidence="2">
    <location>
        <begin position="240"/>
        <end position="241"/>
    </location>
    <ligand>
        <name>FAD</name>
        <dbReference type="ChEBI" id="CHEBI:57692"/>
    </ligand>
</feature>
<comment type="similarity">
    <text evidence="1">Belongs to the ETF alpha-subunit/FixB family.</text>
</comment>
<dbReference type="EMBL" id="AYYY01000066">
    <property type="protein sequence ID" value="KRM60358.1"/>
    <property type="molecule type" value="Genomic_DNA"/>
</dbReference>
<name>A0A0R2A9I8_9LACO</name>
<dbReference type="PIRSF" id="PIRSF000089">
    <property type="entry name" value="Electra_flavoP_a"/>
    <property type="match status" value="1"/>
</dbReference>
<dbReference type="GO" id="GO:0033539">
    <property type="term" value="P:fatty acid beta-oxidation using acyl-CoA dehydrogenase"/>
    <property type="evidence" value="ECO:0007669"/>
    <property type="project" value="TreeGrafter"/>
</dbReference>
<evidence type="ECO:0000313" key="5">
    <source>
        <dbReference type="Proteomes" id="UP000051733"/>
    </source>
</evidence>
<dbReference type="InterPro" id="IPR014730">
    <property type="entry name" value="ETF_a/b_N"/>
</dbReference>
<comment type="cofactor">
    <cofactor evidence="2">
        <name>FAD</name>
        <dbReference type="ChEBI" id="CHEBI:57692"/>
    </cofactor>
    <text evidence="2">Binds 1 FAD per dimer.</text>
</comment>
<dbReference type="InterPro" id="IPR029035">
    <property type="entry name" value="DHS-like_NAD/FAD-binding_dom"/>
</dbReference>
<dbReference type="InterPro" id="IPR033947">
    <property type="entry name" value="ETF_alpha_N"/>
</dbReference>
<evidence type="ECO:0000256" key="2">
    <source>
        <dbReference type="PIRSR" id="PIRSR000089-1"/>
    </source>
</evidence>
<dbReference type="InterPro" id="IPR014729">
    <property type="entry name" value="Rossmann-like_a/b/a_fold"/>
</dbReference>
<sequence>MNKMAQSMIAVYVQTDGSMVEPTSLQLITKARAIANGQRVVALLPTSDADQTVATVKQYGPDEILVLADDRFAAATDTEIADGLYQVVEQVQPNSMLIPATVVGRSVAPRLQAKLQTGLTADCLDVYFDGDTLVQVKPTYGDDIMCEIICADRRPQMATVRPNVFQAEPAQAATQVTNVDFEFHPEAHIKMEKPTPIISSSANISDASVVIALGRGADNPQLIEKAQKLAARLGGMVGVSRPLTDHAEFGHESQIGQSGQSIAPDLLINFGISGATQYLVGIENAKTIVSVNTDPDAPIFTKSDYAYVGDANDFMDALLSSTRV</sequence>
<dbReference type="GO" id="GO:0009055">
    <property type="term" value="F:electron transfer activity"/>
    <property type="evidence" value="ECO:0007669"/>
    <property type="project" value="InterPro"/>
</dbReference>
<dbReference type="SMART" id="SM00893">
    <property type="entry name" value="ETF"/>
    <property type="match status" value="1"/>
</dbReference>